<dbReference type="EMBL" id="BART01007337">
    <property type="protein sequence ID" value="GAG56423.1"/>
    <property type="molecule type" value="Genomic_DNA"/>
</dbReference>
<dbReference type="GO" id="GO:0003677">
    <property type="term" value="F:DNA binding"/>
    <property type="evidence" value="ECO:0007669"/>
    <property type="project" value="InterPro"/>
</dbReference>
<feature type="non-terminal residue" evidence="4">
    <location>
        <position position="1"/>
    </location>
</feature>
<dbReference type="SUPFAM" id="SSF52540">
    <property type="entry name" value="P-loop containing nucleoside triphosphate hydrolases"/>
    <property type="match status" value="1"/>
</dbReference>
<gene>
    <name evidence="4" type="ORF">S01H4_16715</name>
</gene>
<evidence type="ECO:0000256" key="1">
    <source>
        <dbReference type="ARBA" id="ARBA00022741"/>
    </source>
</evidence>
<proteinExistence type="predicted"/>
<name>X0Z7S2_9ZZZZ</name>
<dbReference type="PANTHER" id="PTHR24029:SF1">
    <property type="entry name" value="TRANSCRIPTION-REPAIR-COUPLING FACTOR"/>
    <property type="match status" value="1"/>
</dbReference>
<keyword evidence="1" id="KW-0547">Nucleotide-binding</keyword>
<dbReference type="Pfam" id="PF17757">
    <property type="entry name" value="UvrB_inter"/>
    <property type="match status" value="1"/>
</dbReference>
<dbReference type="GO" id="GO:0009380">
    <property type="term" value="C:excinuclease repair complex"/>
    <property type="evidence" value="ECO:0007669"/>
    <property type="project" value="InterPro"/>
</dbReference>
<dbReference type="InterPro" id="IPR041471">
    <property type="entry name" value="UvrB_inter"/>
</dbReference>
<dbReference type="GO" id="GO:0016887">
    <property type="term" value="F:ATP hydrolysis activity"/>
    <property type="evidence" value="ECO:0007669"/>
    <property type="project" value="InterPro"/>
</dbReference>
<sequence length="258" mass="29044">AGRFYKDLDFFLSNQNNKGVFLFPSYDISPLTGLSPPKELISQRIETLYSLSTSPDPVVVTSLEALMTRLLPKEILLTSVDYIAVNEEIDRDDMIKRLMTFGYFRTSLVEERGDFSVRGGVIDLYPPLYDSAVRVEFWGDTVESIRLFNPVNQRSKADVKELTILPANEIILDPPSIKRARSMGRLPAGLETGGGFPGQEAWIQHFYSHLDTIFNYLPKGGHICIVKSDNFTDKAGSILEKLNKETGRFQDEALEKGI</sequence>
<reference evidence="4" key="1">
    <citation type="journal article" date="2014" name="Front. Microbiol.">
        <title>High frequency of phylogenetically diverse reductive dehalogenase-homologous genes in deep subseafloor sedimentary metagenomes.</title>
        <authorList>
            <person name="Kawai M."/>
            <person name="Futagami T."/>
            <person name="Toyoda A."/>
            <person name="Takaki Y."/>
            <person name="Nishi S."/>
            <person name="Hori S."/>
            <person name="Arai W."/>
            <person name="Tsubouchi T."/>
            <person name="Morono Y."/>
            <person name="Uchiyama I."/>
            <person name="Ito T."/>
            <person name="Fujiyama A."/>
            <person name="Inagaki F."/>
            <person name="Takami H."/>
        </authorList>
    </citation>
    <scope>NUCLEOTIDE SEQUENCE</scope>
    <source>
        <strain evidence="4">Expedition CK06-06</strain>
    </source>
</reference>
<dbReference type="AlphaFoldDB" id="X0Z7S2"/>
<dbReference type="InterPro" id="IPR027417">
    <property type="entry name" value="P-loop_NTPase"/>
</dbReference>
<keyword evidence="2" id="KW-0067">ATP-binding</keyword>
<comment type="caution">
    <text evidence="4">The sequence shown here is derived from an EMBL/GenBank/DDBJ whole genome shotgun (WGS) entry which is preliminary data.</text>
</comment>
<dbReference type="PANTHER" id="PTHR24029">
    <property type="entry name" value="UVRABC SYSTEM PROTEIN B"/>
    <property type="match status" value="1"/>
</dbReference>
<protein>
    <recommendedName>
        <fullName evidence="3">UvrB interaction domain-containing protein</fullName>
    </recommendedName>
</protein>
<evidence type="ECO:0000259" key="3">
    <source>
        <dbReference type="Pfam" id="PF17757"/>
    </source>
</evidence>
<accession>X0Z7S2</accession>
<feature type="domain" description="UvrB interaction" evidence="3">
    <location>
        <begin position="83"/>
        <end position="169"/>
    </location>
</feature>
<dbReference type="GO" id="GO:0005524">
    <property type="term" value="F:ATP binding"/>
    <property type="evidence" value="ECO:0007669"/>
    <property type="project" value="UniProtKB-KW"/>
</dbReference>
<dbReference type="Gene3D" id="3.30.2060.10">
    <property type="entry name" value="Penicillin-binding protein 1b domain"/>
    <property type="match status" value="1"/>
</dbReference>
<evidence type="ECO:0000256" key="2">
    <source>
        <dbReference type="ARBA" id="ARBA00022840"/>
    </source>
</evidence>
<dbReference type="GO" id="GO:0006289">
    <property type="term" value="P:nucleotide-excision repair"/>
    <property type="evidence" value="ECO:0007669"/>
    <property type="project" value="InterPro"/>
</dbReference>
<dbReference type="InterPro" id="IPR004807">
    <property type="entry name" value="UvrB"/>
</dbReference>
<evidence type="ECO:0000313" key="4">
    <source>
        <dbReference type="EMBL" id="GAG56423.1"/>
    </source>
</evidence>
<organism evidence="4">
    <name type="scientific">marine sediment metagenome</name>
    <dbReference type="NCBI Taxonomy" id="412755"/>
    <lineage>
        <taxon>unclassified sequences</taxon>
        <taxon>metagenomes</taxon>
        <taxon>ecological metagenomes</taxon>
    </lineage>
</organism>